<evidence type="ECO:0000313" key="2">
    <source>
        <dbReference type="EMBL" id="KST69616.1"/>
    </source>
</evidence>
<dbReference type="Proteomes" id="UP000053372">
    <property type="component" value="Unassembled WGS sequence"/>
</dbReference>
<reference evidence="2 3" key="1">
    <citation type="journal article" date="2015" name="Genome Announc.">
        <title>Draft Genome of the Euendolithic (true boring) Cyanobacterium Mastigocoleus testarum strain BC008.</title>
        <authorList>
            <person name="Guida B.S."/>
            <person name="Garcia-Pichel F."/>
        </authorList>
    </citation>
    <scope>NUCLEOTIDE SEQUENCE [LARGE SCALE GENOMIC DNA]</scope>
    <source>
        <strain evidence="2 3">BC008</strain>
    </source>
</reference>
<dbReference type="OrthoDB" id="289429at2"/>
<protein>
    <submittedName>
        <fullName evidence="2">Uncharacterized protein</fullName>
    </submittedName>
</protein>
<gene>
    <name evidence="2" type="ORF">BC008_04755</name>
    <name evidence="1" type="ORF">BC008_07185</name>
</gene>
<dbReference type="EMBL" id="LMTZ01000170">
    <property type="protein sequence ID" value="KST61821.1"/>
    <property type="molecule type" value="Genomic_DNA"/>
</dbReference>
<sequence length="278" mass="32016">MTSQPESEILLLREKGLTPKEIARKLSLKPFQVNAILKSSATQTATTKAESGELAAITHYKNDMGEAKQSNKLDSNFSKFQFVTSPEEFKKLSPKKREIQKKEVIASLGSDWEMTSYKTLLQEAIDLTILYERAQYSKDLYLQLLEEETTYPDFKPTIIVDLGTVYHSLRKTFGTQIMLPIIENILISPKQLLAYSVCGDFQVLISLSPNTIDKLIEFTQDYQGNEIINLKVEFQETKPLTVNFYYFIPQKMIPLRLISMEKGDPRYFYQRDFGNNTF</sequence>
<proteinExistence type="predicted"/>
<keyword evidence="3" id="KW-1185">Reference proteome</keyword>
<evidence type="ECO:0000313" key="3">
    <source>
        <dbReference type="Proteomes" id="UP000053372"/>
    </source>
</evidence>
<evidence type="ECO:0000313" key="1">
    <source>
        <dbReference type="EMBL" id="KST61821.1"/>
    </source>
</evidence>
<name>A0A0V7ZYH8_9CYAN</name>
<accession>A0A0V7ZYH8</accession>
<organism evidence="2 3">
    <name type="scientific">Mastigocoleus testarum BC008</name>
    <dbReference type="NCBI Taxonomy" id="371196"/>
    <lineage>
        <taxon>Bacteria</taxon>
        <taxon>Bacillati</taxon>
        <taxon>Cyanobacteriota</taxon>
        <taxon>Cyanophyceae</taxon>
        <taxon>Nostocales</taxon>
        <taxon>Hapalosiphonaceae</taxon>
        <taxon>Mastigocoleus</taxon>
    </lineage>
</organism>
<dbReference type="EMBL" id="LMTZ01000018">
    <property type="protein sequence ID" value="KST69616.1"/>
    <property type="molecule type" value="Genomic_DNA"/>
</dbReference>
<comment type="caution">
    <text evidence="2">The sequence shown here is derived from an EMBL/GenBank/DDBJ whole genome shotgun (WGS) entry which is preliminary data.</text>
</comment>
<dbReference type="RefSeq" id="WP_027845805.1">
    <property type="nucleotide sequence ID" value="NZ_LMTZ01000018.1"/>
</dbReference>
<dbReference type="AlphaFoldDB" id="A0A0V7ZYH8"/>